<reference evidence="2 3" key="1">
    <citation type="submission" date="2020-02" db="EMBL/GenBank/DDBJ databases">
        <title>Genomic and physiological characterization of two novel Nitrospinaceae genera.</title>
        <authorList>
            <person name="Mueller A.J."/>
            <person name="Jung M.-Y."/>
            <person name="Strachan C.R."/>
            <person name="Herbold C.W."/>
            <person name="Kirkegaard R.H."/>
            <person name="Daims H."/>
        </authorList>
    </citation>
    <scope>NUCLEOTIDE SEQUENCE [LARGE SCALE GENOMIC DNA]</scope>
    <source>
        <strain evidence="2">EB</strain>
    </source>
</reference>
<proteinExistence type="predicted"/>
<feature type="transmembrane region" description="Helical" evidence="1">
    <location>
        <begin position="12"/>
        <end position="29"/>
    </location>
</feature>
<protein>
    <recommendedName>
        <fullName evidence="4">VanZ-like domain-containing protein</fullName>
    </recommendedName>
</protein>
<dbReference type="Proteomes" id="UP000594688">
    <property type="component" value="Chromosome"/>
</dbReference>
<gene>
    <name evidence="2" type="ORF">G3M70_04915</name>
</gene>
<dbReference type="KEGG" id="nli:G3M70_04915"/>
<feature type="transmembrane region" description="Helical" evidence="1">
    <location>
        <begin position="41"/>
        <end position="59"/>
    </location>
</feature>
<organism evidence="2 3">
    <name type="scientific">Candidatus Nitronauta litoralis</name>
    <dbReference type="NCBI Taxonomy" id="2705533"/>
    <lineage>
        <taxon>Bacteria</taxon>
        <taxon>Pseudomonadati</taxon>
        <taxon>Nitrospinota/Tectimicrobiota group</taxon>
        <taxon>Nitrospinota</taxon>
        <taxon>Nitrospinia</taxon>
        <taxon>Nitrospinales</taxon>
        <taxon>Nitrospinaceae</taxon>
        <taxon>Candidatus Nitronauta</taxon>
    </lineage>
</organism>
<evidence type="ECO:0008006" key="4">
    <source>
        <dbReference type="Google" id="ProtNLM"/>
    </source>
</evidence>
<name>A0A7T0BUI0_9BACT</name>
<keyword evidence="1" id="KW-0812">Transmembrane</keyword>
<accession>A0A7T0BUI0</accession>
<keyword evidence="1" id="KW-1133">Transmembrane helix</keyword>
<evidence type="ECO:0000256" key="1">
    <source>
        <dbReference type="SAM" id="Phobius"/>
    </source>
</evidence>
<sequence>MNYPQIKLKLLRAMAWSGFILLTGLSLLPMPELVGENFNDLFLHFIAYGSVMWCFLQGYPGLPSRKLMTGLIIWGVLMEVGQSFTSYRFFEWLDMVANSTGVILGWALTLCHRPVAGIPEVEVPE</sequence>
<dbReference type="EMBL" id="CP048685">
    <property type="protein sequence ID" value="QPJ61262.1"/>
    <property type="molecule type" value="Genomic_DNA"/>
</dbReference>
<keyword evidence="1" id="KW-0472">Membrane</keyword>
<evidence type="ECO:0000313" key="2">
    <source>
        <dbReference type="EMBL" id="QPJ61262.1"/>
    </source>
</evidence>
<evidence type="ECO:0000313" key="3">
    <source>
        <dbReference type="Proteomes" id="UP000594688"/>
    </source>
</evidence>
<dbReference type="AlphaFoldDB" id="A0A7T0BUI0"/>